<dbReference type="InterPro" id="IPR045279">
    <property type="entry name" value="ARR-like"/>
</dbReference>
<feature type="domain" description="Response regulatory" evidence="7">
    <location>
        <begin position="40"/>
        <end position="151"/>
    </location>
</feature>
<evidence type="ECO:0000256" key="3">
    <source>
        <dbReference type="ARBA" id="ARBA00023163"/>
    </source>
</evidence>
<dbReference type="SUPFAM" id="SSF52172">
    <property type="entry name" value="CheY-like"/>
    <property type="match status" value="1"/>
</dbReference>
<dbReference type="Gene3D" id="3.40.50.2300">
    <property type="match status" value="2"/>
</dbReference>
<dbReference type="InterPro" id="IPR001789">
    <property type="entry name" value="Sig_transdc_resp-reg_receiver"/>
</dbReference>
<feature type="region of interest" description="Disordered" evidence="6">
    <location>
        <begin position="1"/>
        <end position="38"/>
    </location>
</feature>
<feature type="region of interest" description="Disordered" evidence="6">
    <location>
        <begin position="84"/>
        <end position="106"/>
    </location>
</feature>
<evidence type="ECO:0000256" key="2">
    <source>
        <dbReference type="ARBA" id="ARBA00023015"/>
    </source>
</evidence>
<evidence type="ECO:0000259" key="7">
    <source>
        <dbReference type="PROSITE" id="PS50110"/>
    </source>
</evidence>
<dbReference type="Proteomes" id="UP001396334">
    <property type="component" value="Unassembled WGS sequence"/>
</dbReference>
<evidence type="ECO:0000313" key="9">
    <source>
        <dbReference type="Proteomes" id="UP001396334"/>
    </source>
</evidence>
<evidence type="ECO:0000256" key="5">
    <source>
        <dbReference type="PROSITE-ProRule" id="PRU00169"/>
    </source>
</evidence>
<evidence type="ECO:0000313" key="8">
    <source>
        <dbReference type="EMBL" id="KAK9023599.1"/>
    </source>
</evidence>
<feature type="compositionally biased region" description="Low complexity" evidence="6">
    <location>
        <begin position="89"/>
        <end position="104"/>
    </location>
</feature>
<proteinExistence type="predicted"/>
<keyword evidence="2" id="KW-0805">Transcription regulation</keyword>
<evidence type="ECO:0000256" key="1">
    <source>
        <dbReference type="ARBA" id="ARBA00023012"/>
    </source>
</evidence>
<reference evidence="8 9" key="1">
    <citation type="journal article" date="2024" name="G3 (Bethesda)">
        <title>Genome assembly of Hibiscus sabdariffa L. provides insights into metabolisms of medicinal natural products.</title>
        <authorList>
            <person name="Kim T."/>
        </authorList>
    </citation>
    <scope>NUCLEOTIDE SEQUENCE [LARGE SCALE GENOMIC DNA]</scope>
    <source>
        <strain evidence="8">TK-2024</strain>
        <tissue evidence="8">Old leaves</tissue>
    </source>
</reference>
<comment type="caution">
    <text evidence="5">Lacks conserved residue(s) required for the propagation of feature annotation.</text>
</comment>
<dbReference type="PANTHER" id="PTHR43874:SF96">
    <property type="entry name" value="TWO-COMPONENT RESPONSE REGULATOR ORR10-LIKE"/>
    <property type="match status" value="1"/>
</dbReference>
<evidence type="ECO:0000256" key="4">
    <source>
        <dbReference type="ARBA" id="ARBA00023242"/>
    </source>
</evidence>
<evidence type="ECO:0000256" key="6">
    <source>
        <dbReference type="SAM" id="MobiDB-lite"/>
    </source>
</evidence>
<keyword evidence="9" id="KW-1185">Reference proteome</keyword>
<accession>A0ABR2SF83</accession>
<organism evidence="8 9">
    <name type="scientific">Hibiscus sabdariffa</name>
    <name type="common">roselle</name>
    <dbReference type="NCBI Taxonomy" id="183260"/>
    <lineage>
        <taxon>Eukaryota</taxon>
        <taxon>Viridiplantae</taxon>
        <taxon>Streptophyta</taxon>
        <taxon>Embryophyta</taxon>
        <taxon>Tracheophyta</taxon>
        <taxon>Spermatophyta</taxon>
        <taxon>Magnoliopsida</taxon>
        <taxon>eudicotyledons</taxon>
        <taxon>Gunneridae</taxon>
        <taxon>Pentapetalae</taxon>
        <taxon>rosids</taxon>
        <taxon>malvids</taxon>
        <taxon>Malvales</taxon>
        <taxon>Malvaceae</taxon>
        <taxon>Malvoideae</taxon>
        <taxon>Hibiscus</taxon>
    </lineage>
</organism>
<comment type="caution">
    <text evidence="8">The sequence shown here is derived from an EMBL/GenBank/DDBJ whole genome shotgun (WGS) entry which is preliminary data.</text>
</comment>
<keyword evidence="1" id="KW-0902">Two-component regulatory system</keyword>
<keyword evidence="4" id="KW-0539">Nucleus</keyword>
<dbReference type="PROSITE" id="PS50110">
    <property type="entry name" value="RESPONSE_REGULATORY"/>
    <property type="match status" value="1"/>
</dbReference>
<feature type="compositionally biased region" description="Basic and acidic residues" evidence="6">
    <location>
        <begin position="10"/>
        <end position="28"/>
    </location>
</feature>
<sequence>MELMKSDNIVQDRDRQPRQGEIMQRQKQEEEEEEEERRFHVLAVDDSVIDRKLLEKLLKAFSCQVTCLESGEKALEYLGLLHNSATPASSSSSSSSSQQHQGSSWKDVPVVVMSSENVPSRISMCLEGGAEEFMLKPLQLSDLHKIQARILKSLPHS</sequence>
<name>A0ABR2SF83_9ROSI</name>
<protein>
    <recommendedName>
        <fullName evidence="7">Response regulatory domain-containing protein</fullName>
    </recommendedName>
</protein>
<dbReference type="EMBL" id="JBBPBN010000015">
    <property type="protein sequence ID" value="KAK9023599.1"/>
    <property type="molecule type" value="Genomic_DNA"/>
</dbReference>
<dbReference type="InterPro" id="IPR011006">
    <property type="entry name" value="CheY-like_superfamily"/>
</dbReference>
<keyword evidence="3" id="KW-0804">Transcription</keyword>
<gene>
    <name evidence="8" type="ORF">V6N11_003812</name>
</gene>
<dbReference type="PANTHER" id="PTHR43874">
    <property type="entry name" value="TWO-COMPONENT RESPONSE REGULATOR"/>
    <property type="match status" value="1"/>
</dbReference>